<organism evidence="2">
    <name type="scientific">Anguilla anguilla</name>
    <name type="common">European freshwater eel</name>
    <name type="synonym">Muraena anguilla</name>
    <dbReference type="NCBI Taxonomy" id="7936"/>
    <lineage>
        <taxon>Eukaryota</taxon>
        <taxon>Metazoa</taxon>
        <taxon>Chordata</taxon>
        <taxon>Craniata</taxon>
        <taxon>Vertebrata</taxon>
        <taxon>Euteleostomi</taxon>
        <taxon>Actinopterygii</taxon>
        <taxon>Neopterygii</taxon>
        <taxon>Teleostei</taxon>
        <taxon>Anguilliformes</taxon>
        <taxon>Anguillidae</taxon>
        <taxon>Anguilla</taxon>
    </lineage>
</organism>
<proteinExistence type="predicted"/>
<protein>
    <submittedName>
        <fullName evidence="2">Uncharacterized protein</fullName>
    </submittedName>
</protein>
<reference evidence="2" key="1">
    <citation type="submission" date="2014-11" db="EMBL/GenBank/DDBJ databases">
        <authorList>
            <person name="Amaro Gonzalez C."/>
        </authorList>
    </citation>
    <scope>NUCLEOTIDE SEQUENCE</scope>
</reference>
<evidence type="ECO:0000256" key="1">
    <source>
        <dbReference type="SAM" id="MobiDB-lite"/>
    </source>
</evidence>
<dbReference type="AlphaFoldDB" id="A0A0E9THT6"/>
<feature type="region of interest" description="Disordered" evidence="1">
    <location>
        <begin position="1"/>
        <end position="21"/>
    </location>
</feature>
<evidence type="ECO:0000313" key="2">
    <source>
        <dbReference type="EMBL" id="JAH52475.1"/>
    </source>
</evidence>
<feature type="compositionally biased region" description="Polar residues" evidence="1">
    <location>
        <begin position="1"/>
        <end position="20"/>
    </location>
</feature>
<accession>A0A0E9THT6</accession>
<sequence>MPSSYNAGSERSQCSHSSTVRVVPMHVKMVQNDPSRQGVSPSSCVCLEKCRLQ</sequence>
<reference evidence="2" key="2">
    <citation type="journal article" date="2015" name="Fish Shellfish Immunol.">
        <title>Early steps in the European eel (Anguilla anguilla)-Vibrio vulnificus interaction in the gills: Role of the RtxA13 toxin.</title>
        <authorList>
            <person name="Callol A."/>
            <person name="Pajuelo D."/>
            <person name="Ebbesson L."/>
            <person name="Teles M."/>
            <person name="MacKenzie S."/>
            <person name="Amaro C."/>
        </authorList>
    </citation>
    <scope>NUCLEOTIDE SEQUENCE</scope>
</reference>
<name>A0A0E9THT6_ANGAN</name>
<dbReference type="EMBL" id="GBXM01056102">
    <property type="protein sequence ID" value="JAH52475.1"/>
    <property type="molecule type" value="Transcribed_RNA"/>
</dbReference>